<evidence type="ECO:0000256" key="2">
    <source>
        <dbReference type="ARBA" id="ARBA00022679"/>
    </source>
</evidence>
<feature type="compositionally biased region" description="Polar residues" evidence="4">
    <location>
        <begin position="135"/>
        <end position="172"/>
    </location>
</feature>
<dbReference type="OrthoDB" id="301415at2759"/>
<evidence type="ECO:0000256" key="3">
    <source>
        <dbReference type="ARBA" id="ARBA00022777"/>
    </source>
</evidence>
<feature type="region of interest" description="Disordered" evidence="4">
    <location>
        <begin position="348"/>
        <end position="389"/>
    </location>
</feature>
<dbReference type="GO" id="GO:0005524">
    <property type="term" value="F:ATP binding"/>
    <property type="evidence" value="ECO:0007669"/>
    <property type="project" value="InterPro"/>
</dbReference>
<evidence type="ECO:0000256" key="1">
    <source>
        <dbReference type="ARBA" id="ARBA00022527"/>
    </source>
</evidence>
<dbReference type="Pfam" id="PF02816">
    <property type="entry name" value="Alpha_kinase"/>
    <property type="match status" value="1"/>
</dbReference>
<sequence length="758" mass="83095">MSHCVSTMPEFELISQFTEDAFAAEDRVCEHPVCRARIAKGDPCFYVGTVNPGKPGRYVCGPCHSHYLTMPATSVRPTGRSVPQPQLSHTFPDPRTIRQTVNAAQRKSTVNPPPVIAFGRGIRPPSMTHSTGPDITIPSSWGQPGRSSGSGYSVNHAQYGTERGQPSRSSGSGYLVNHVQYGTERERWSKLSYALPPMETITLDISAVHEVGARRKGHWVVIGNIQEGKKDVDARIDAPGLMDIAFDTILPKILTFGAGFPWRIEEFVVRDAVWVDLFTHKASVPYFISQCMVPSKKGSKAPTFKTKQFALMVVVLEAQWNEYEEWVEKAEEVSTVLQSASASTQNLTSSSAFESTKRSHRNNLSTATTSSSPPHKKLAVAPPKALFSSPDRSDLKEALWSGGSATNFDVAQVLGTYTENIHFYGIPTRPLADILSKNLNYRSFKVEPVQAIIGQLTVNSSMRSMLGAGGFKTAHPGWLSLTPLVKSGLGSVPGQNVAVKRPFHKVFPSASTLMYKIGRFSSIDEIAKLGKEANVLYWAHSLLQLTYAFINHCIASSEEPPPFNIPCVRFVDAGLAISYSQRDSKPMKAGSKTGSPCVGYLVEELIEGGPDIFVKFIHNMDSNPLLDQDDYGYEVALFFSFTQHVQYVKTGGLAFISDYQARYTTDSDILIGSTELLTDPQILTDPCINMSVGQGKDLFGEGNMECTVSMFEKQHKCNEFCEWPGFGLVPFATTTEDESTEETEAGEVGCREDGPIAS</sequence>
<dbReference type="GeneID" id="64593259"/>
<dbReference type="InterPro" id="IPR004166">
    <property type="entry name" value="a-kinase_dom"/>
</dbReference>
<keyword evidence="1" id="KW-0723">Serine/threonine-protein kinase</keyword>
<dbReference type="EMBL" id="JABBWE010000001">
    <property type="protein sequence ID" value="KAG1810018.1"/>
    <property type="molecule type" value="Genomic_DNA"/>
</dbReference>
<dbReference type="SUPFAM" id="SSF56112">
    <property type="entry name" value="Protein kinase-like (PK-like)"/>
    <property type="match status" value="1"/>
</dbReference>
<feature type="compositionally biased region" description="Acidic residues" evidence="4">
    <location>
        <begin position="735"/>
        <end position="745"/>
    </location>
</feature>
<dbReference type="PROSITE" id="PS51158">
    <property type="entry name" value="ALPHA_KINASE"/>
    <property type="match status" value="1"/>
</dbReference>
<evidence type="ECO:0000313" key="6">
    <source>
        <dbReference type="EMBL" id="KAG1810018.1"/>
    </source>
</evidence>
<organism evidence="6 7">
    <name type="scientific">Suillus plorans</name>
    <dbReference type="NCBI Taxonomy" id="116603"/>
    <lineage>
        <taxon>Eukaryota</taxon>
        <taxon>Fungi</taxon>
        <taxon>Dikarya</taxon>
        <taxon>Basidiomycota</taxon>
        <taxon>Agaricomycotina</taxon>
        <taxon>Agaricomycetes</taxon>
        <taxon>Agaricomycetidae</taxon>
        <taxon>Boletales</taxon>
        <taxon>Suillineae</taxon>
        <taxon>Suillaceae</taxon>
        <taxon>Suillus</taxon>
    </lineage>
</organism>
<name>A0A9P7J9L6_9AGAM</name>
<dbReference type="GO" id="GO:0004674">
    <property type="term" value="F:protein serine/threonine kinase activity"/>
    <property type="evidence" value="ECO:0007669"/>
    <property type="project" value="UniProtKB-KW"/>
</dbReference>
<dbReference type="InterPro" id="IPR011009">
    <property type="entry name" value="Kinase-like_dom_sf"/>
</dbReference>
<evidence type="ECO:0000259" key="5">
    <source>
        <dbReference type="PROSITE" id="PS51158"/>
    </source>
</evidence>
<keyword evidence="2" id="KW-0808">Transferase</keyword>
<proteinExistence type="predicted"/>
<dbReference type="Proteomes" id="UP000719766">
    <property type="component" value="Unassembled WGS sequence"/>
</dbReference>
<dbReference type="AlphaFoldDB" id="A0A9P7J9L6"/>
<reference evidence="6" key="1">
    <citation type="journal article" date="2020" name="New Phytol.">
        <title>Comparative genomics reveals dynamic genome evolution in host specialist ectomycorrhizal fungi.</title>
        <authorList>
            <person name="Lofgren L.A."/>
            <person name="Nguyen N.H."/>
            <person name="Vilgalys R."/>
            <person name="Ruytinx J."/>
            <person name="Liao H.L."/>
            <person name="Branco S."/>
            <person name="Kuo A."/>
            <person name="LaButti K."/>
            <person name="Lipzen A."/>
            <person name="Andreopoulos W."/>
            <person name="Pangilinan J."/>
            <person name="Riley R."/>
            <person name="Hundley H."/>
            <person name="Na H."/>
            <person name="Barry K."/>
            <person name="Grigoriev I.V."/>
            <person name="Stajich J.E."/>
            <person name="Kennedy P.G."/>
        </authorList>
    </citation>
    <scope>NUCLEOTIDE SEQUENCE</scope>
    <source>
        <strain evidence="6">S12</strain>
    </source>
</reference>
<evidence type="ECO:0000256" key="4">
    <source>
        <dbReference type="SAM" id="MobiDB-lite"/>
    </source>
</evidence>
<accession>A0A9P7J9L6</accession>
<feature type="domain" description="Alpha-type protein kinase" evidence="5">
    <location>
        <begin position="436"/>
        <end position="731"/>
    </location>
</feature>
<dbReference type="RefSeq" id="XP_041167683.1">
    <property type="nucleotide sequence ID" value="XM_041299495.1"/>
</dbReference>
<feature type="region of interest" description="Disordered" evidence="4">
    <location>
        <begin position="735"/>
        <end position="758"/>
    </location>
</feature>
<feature type="compositionally biased region" description="Polar residues" evidence="4">
    <location>
        <begin position="362"/>
        <end position="373"/>
    </location>
</feature>
<comment type="caution">
    <text evidence="6">The sequence shown here is derived from an EMBL/GenBank/DDBJ whole genome shotgun (WGS) entry which is preliminary data.</text>
</comment>
<protein>
    <recommendedName>
        <fullName evidence="5">Alpha-type protein kinase domain-containing protein</fullName>
    </recommendedName>
</protein>
<keyword evidence="3" id="KW-0418">Kinase</keyword>
<feature type="region of interest" description="Disordered" evidence="4">
    <location>
        <begin position="103"/>
        <end position="123"/>
    </location>
</feature>
<evidence type="ECO:0000313" key="7">
    <source>
        <dbReference type="Proteomes" id="UP000719766"/>
    </source>
</evidence>
<keyword evidence="7" id="KW-1185">Reference proteome</keyword>
<gene>
    <name evidence="6" type="ORF">HD556DRAFT_1302416</name>
</gene>
<feature type="compositionally biased region" description="Basic and acidic residues" evidence="4">
    <location>
        <begin position="749"/>
        <end position="758"/>
    </location>
</feature>
<feature type="region of interest" description="Disordered" evidence="4">
    <location>
        <begin position="135"/>
        <end position="173"/>
    </location>
</feature>
<dbReference type="Gene3D" id="3.20.200.10">
    <property type="entry name" value="MHCK/EF2 kinase"/>
    <property type="match status" value="1"/>
</dbReference>